<feature type="chain" id="PRO_5042925796" description="EGF-like domain-containing protein" evidence="2">
    <location>
        <begin position="26"/>
        <end position="403"/>
    </location>
</feature>
<feature type="signal peptide" evidence="2">
    <location>
        <begin position="1"/>
        <end position="25"/>
    </location>
</feature>
<accession>A0AAN8PTT9</accession>
<evidence type="ECO:0000256" key="1">
    <source>
        <dbReference type="SAM" id="Phobius"/>
    </source>
</evidence>
<evidence type="ECO:0008006" key="5">
    <source>
        <dbReference type="Google" id="ProtNLM"/>
    </source>
</evidence>
<keyword evidence="4" id="KW-1185">Reference proteome</keyword>
<keyword evidence="2" id="KW-0732">Signal</keyword>
<reference evidence="3 4" key="1">
    <citation type="submission" date="2024-01" db="EMBL/GenBank/DDBJ databases">
        <title>The genome of the rayed Mediterranean limpet Patella caerulea (Linnaeus, 1758).</title>
        <authorList>
            <person name="Anh-Thu Weber A."/>
            <person name="Halstead-Nussloch G."/>
        </authorList>
    </citation>
    <scope>NUCLEOTIDE SEQUENCE [LARGE SCALE GENOMIC DNA]</scope>
    <source>
        <strain evidence="3">AATW-2023a</strain>
        <tissue evidence="3">Whole specimen</tissue>
    </source>
</reference>
<keyword evidence="1" id="KW-0812">Transmembrane</keyword>
<evidence type="ECO:0000313" key="3">
    <source>
        <dbReference type="EMBL" id="KAK6185262.1"/>
    </source>
</evidence>
<keyword evidence="1" id="KW-0472">Membrane</keyword>
<gene>
    <name evidence="3" type="ORF">SNE40_007532</name>
</gene>
<evidence type="ECO:0000256" key="2">
    <source>
        <dbReference type="SAM" id="SignalP"/>
    </source>
</evidence>
<evidence type="ECO:0000313" key="4">
    <source>
        <dbReference type="Proteomes" id="UP001347796"/>
    </source>
</evidence>
<protein>
    <recommendedName>
        <fullName evidence="5">EGF-like domain-containing protein</fullName>
    </recommendedName>
</protein>
<name>A0AAN8PTT9_PATCE</name>
<organism evidence="3 4">
    <name type="scientific">Patella caerulea</name>
    <name type="common">Rayed Mediterranean limpet</name>
    <dbReference type="NCBI Taxonomy" id="87958"/>
    <lineage>
        <taxon>Eukaryota</taxon>
        <taxon>Metazoa</taxon>
        <taxon>Spiralia</taxon>
        <taxon>Lophotrochozoa</taxon>
        <taxon>Mollusca</taxon>
        <taxon>Gastropoda</taxon>
        <taxon>Patellogastropoda</taxon>
        <taxon>Patelloidea</taxon>
        <taxon>Patellidae</taxon>
        <taxon>Patella</taxon>
    </lineage>
</organism>
<dbReference type="AlphaFoldDB" id="A0AAN8PTT9"/>
<keyword evidence="1" id="KW-1133">Transmembrane helix</keyword>
<proteinExistence type="predicted"/>
<sequence>MASKVGYLVFKVLALLFVIILQVHCDDAPSKEKACGYWKRIADQMSNQSQQMHCVASLTDPCTRLDCRGTYQYRSSLIPTPTNSLEMDFCFGIALNHCDEPVSLDIYLQIPKRHVSYQSRVRHDELMKIPGGSIKTASLGQVDAFLYFHMVKSESFVNFSMVVKLKITALGGLGIWPSGLQRTLVPIERIPVPPCAHPTNDSAMLPPPVCLPPHWRQISEPVTQQSVTRATNPSVTFNKACNDGQQCAATEACNEQNNICVCYDDFLYNETVKACVTKSRLNQLCDRNRKCGPSEVCKDVKGQNSVGHCACKQGFHYSISRQICAVADHDTFTEMSGTTHASANANKKPVHQTANNYTNTTAVIAGCVSAVIILTVIVIVVFMMIRKKRIYFAGRDEDCERTW</sequence>
<comment type="caution">
    <text evidence="3">The sequence shown here is derived from an EMBL/GenBank/DDBJ whole genome shotgun (WGS) entry which is preliminary data.</text>
</comment>
<dbReference type="Proteomes" id="UP001347796">
    <property type="component" value="Unassembled WGS sequence"/>
</dbReference>
<dbReference type="EMBL" id="JAZGQO010000006">
    <property type="protein sequence ID" value="KAK6185262.1"/>
    <property type="molecule type" value="Genomic_DNA"/>
</dbReference>
<feature type="transmembrane region" description="Helical" evidence="1">
    <location>
        <begin position="362"/>
        <end position="385"/>
    </location>
</feature>